<accession>A0ABT0QAM5</accession>
<name>A0ABT0QAM5_9FLAO</name>
<dbReference type="RefSeq" id="WP_249971974.1">
    <property type="nucleotide sequence ID" value="NZ_JAMFLZ010000001.1"/>
</dbReference>
<comment type="caution">
    <text evidence="2">The sequence shown here is derived from an EMBL/GenBank/DDBJ whole genome shotgun (WGS) entry which is preliminary data.</text>
</comment>
<evidence type="ECO:0000313" key="3">
    <source>
        <dbReference type="Proteomes" id="UP001165381"/>
    </source>
</evidence>
<sequence length="102" mass="11962">MNFQIINNKGVFEIHGDFTNAHSNQAANYFNNLLDRYYEIVICLKQVKRIDSRALNVMQFISAKAKRRSKILFVLGKDNKRISKEFEAANLNNIFRNDYNSK</sequence>
<dbReference type="InterPro" id="IPR036513">
    <property type="entry name" value="STAS_dom_sf"/>
</dbReference>
<dbReference type="Gene3D" id="3.30.750.24">
    <property type="entry name" value="STAS domain"/>
    <property type="match status" value="1"/>
</dbReference>
<dbReference type="InterPro" id="IPR002645">
    <property type="entry name" value="STAS_dom"/>
</dbReference>
<dbReference type="Pfam" id="PF01740">
    <property type="entry name" value="STAS"/>
    <property type="match status" value="1"/>
</dbReference>
<organism evidence="2 3">
    <name type="scientific">Jejuia spongiicola</name>
    <dbReference type="NCBI Taxonomy" id="2942207"/>
    <lineage>
        <taxon>Bacteria</taxon>
        <taxon>Pseudomonadati</taxon>
        <taxon>Bacteroidota</taxon>
        <taxon>Flavobacteriia</taxon>
        <taxon>Flavobacteriales</taxon>
        <taxon>Flavobacteriaceae</taxon>
        <taxon>Jejuia</taxon>
    </lineage>
</organism>
<evidence type="ECO:0000259" key="1">
    <source>
        <dbReference type="PROSITE" id="PS50801"/>
    </source>
</evidence>
<protein>
    <recommendedName>
        <fullName evidence="1">STAS domain-containing protein</fullName>
    </recommendedName>
</protein>
<dbReference type="SUPFAM" id="SSF52091">
    <property type="entry name" value="SpoIIaa-like"/>
    <property type="match status" value="1"/>
</dbReference>
<dbReference type="Proteomes" id="UP001165381">
    <property type="component" value="Unassembled WGS sequence"/>
</dbReference>
<keyword evidence="3" id="KW-1185">Reference proteome</keyword>
<evidence type="ECO:0000313" key="2">
    <source>
        <dbReference type="EMBL" id="MCL6293961.1"/>
    </source>
</evidence>
<feature type="domain" description="STAS" evidence="1">
    <location>
        <begin position="1"/>
        <end position="102"/>
    </location>
</feature>
<proteinExistence type="predicted"/>
<gene>
    <name evidence="2" type="ORF">M3P09_03080</name>
</gene>
<reference evidence="2" key="1">
    <citation type="submission" date="2022-05" db="EMBL/GenBank/DDBJ databases">
        <authorList>
            <person name="Park J.-S."/>
        </authorList>
    </citation>
    <scope>NUCLEOTIDE SEQUENCE</scope>
    <source>
        <strain evidence="2">2012CJ34-3</strain>
    </source>
</reference>
<dbReference type="EMBL" id="JAMFLZ010000001">
    <property type="protein sequence ID" value="MCL6293961.1"/>
    <property type="molecule type" value="Genomic_DNA"/>
</dbReference>
<dbReference type="PROSITE" id="PS50801">
    <property type="entry name" value="STAS"/>
    <property type="match status" value="1"/>
</dbReference>